<evidence type="ECO:0000313" key="1">
    <source>
        <dbReference type="EMBL" id="GMH01431.1"/>
    </source>
</evidence>
<dbReference type="AlphaFoldDB" id="A0AAD3RZ67"/>
<dbReference type="EMBL" id="BSYO01000003">
    <property type="protein sequence ID" value="GMH01431.1"/>
    <property type="molecule type" value="Genomic_DNA"/>
</dbReference>
<gene>
    <name evidence="1" type="ORF">Nepgr_003270</name>
</gene>
<name>A0AAD3RZ67_NEPGR</name>
<reference evidence="1" key="1">
    <citation type="submission" date="2023-05" db="EMBL/GenBank/DDBJ databases">
        <title>Nepenthes gracilis genome sequencing.</title>
        <authorList>
            <person name="Fukushima K."/>
        </authorList>
    </citation>
    <scope>NUCLEOTIDE SEQUENCE</scope>
    <source>
        <strain evidence="1">SING2019-196</strain>
    </source>
</reference>
<proteinExistence type="predicted"/>
<dbReference type="Proteomes" id="UP001279734">
    <property type="component" value="Unassembled WGS sequence"/>
</dbReference>
<organism evidence="1 2">
    <name type="scientific">Nepenthes gracilis</name>
    <name type="common">Slender pitcher plant</name>
    <dbReference type="NCBI Taxonomy" id="150966"/>
    <lineage>
        <taxon>Eukaryota</taxon>
        <taxon>Viridiplantae</taxon>
        <taxon>Streptophyta</taxon>
        <taxon>Embryophyta</taxon>
        <taxon>Tracheophyta</taxon>
        <taxon>Spermatophyta</taxon>
        <taxon>Magnoliopsida</taxon>
        <taxon>eudicotyledons</taxon>
        <taxon>Gunneridae</taxon>
        <taxon>Pentapetalae</taxon>
        <taxon>Caryophyllales</taxon>
        <taxon>Nepenthaceae</taxon>
        <taxon>Nepenthes</taxon>
    </lineage>
</organism>
<evidence type="ECO:0000313" key="2">
    <source>
        <dbReference type="Proteomes" id="UP001279734"/>
    </source>
</evidence>
<keyword evidence="2" id="KW-1185">Reference proteome</keyword>
<sequence>MWNVTIMNHCPCGYTSMILWCRGFRTVMVVNNSYILAKRKEKEKGCALFSIASSLFTASPRLGWLYTDHQNEREKRKRSPPYEVIVASFRSSRGSYNASSSLLRPSLLLFLDLAGCAPAIKMKERRGKGCRHIRSSPPPKAHSTHLLYCFIPLCRFSLIGLAVHWSSE</sequence>
<protein>
    <submittedName>
        <fullName evidence="1">Uncharacterized protein</fullName>
    </submittedName>
</protein>
<comment type="caution">
    <text evidence="1">The sequence shown here is derived from an EMBL/GenBank/DDBJ whole genome shotgun (WGS) entry which is preliminary data.</text>
</comment>
<accession>A0AAD3RZ67</accession>